<evidence type="ECO:0000313" key="1">
    <source>
        <dbReference type="EMBL" id="WMV13611.1"/>
    </source>
</evidence>
<dbReference type="Proteomes" id="UP001234989">
    <property type="component" value="Chromosome 2"/>
</dbReference>
<accession>A0AAF0TCC1</accession>
<proteinExistence type="predicted"/>
<dbReference type="AlphaFoldDB" id="A0AAF0TCC1"/>
<reference evidence="1" key="1">
    <citation type="submission" date="2023-08" db="EMBL/GenBank/DDBJ databases">
        <title>A de novo genome assembly of Solanum verrucosum Schlechtendal, a Mexican diploid species geographically isolated from the other diploid A-genome species in potato relatives.</title>
        <authorList>
            <person name="Hosaka K."/>
        </authorList>
    </citation>
    <scope>NUCLEOTIDE SEQUENCE</scope>
    <source>
        <tissue evidence="1">Young leaves</tissue>
    </source>
</reference>
<gene>
    <name evidence="1" type="ORF">MTR67_006996</name>
</gene>
<feature type="non-terminal residue" evidence="1">
    <location>
        <position position="1"/>
    </location>
</feature>
<keyword evidence="2" id="KW-1185">Reference proteome</keyword>
<evidence type="ECO:0000313" key="2">
    <source>
        <dbReference type="Proteomes" id="UP001234989"/>
    </source>
</evidence>
<dbReference type="EMBL" id="CP133613">
    <property type="protein sequence ID" value="WMV13611.1"/>
    <property type="molecule type" value="Genomic_DNA"/>
</dbReference>
<protein>
    <submittedName>
        <fullName evidence="1">Uncharacterized protein</fullName>
    </submittedName>
</protein>
<organism evidence="1 2">
    <name type="scientific">Solanum verrucosum</name>
    <dbReference type="NCBI Taxonomy" id="315347"/>
    <lineage>
        <taxon>Eukaryota</taxon>
        <taxon>Viridiplantae</taxon>
        <taxon>Streptophyta</taxon>
        <taxon>Embryophyta</taxon>
        <taxon>Tracheophyta</taxon>
        <taxon>Spermatophyta</taxon>
        <taxon>Magnoliopsida</taxon>
        <taxon>eudicotyledons</taxon>
        <taxon>Gunneridae</taxon>
        <taxon>Pentapetalae</taxon>
        <taxon>asterids</taxon>
        <taxon>lamiids</taxon>
        <taxon>Solanales</taxon>
        <taxon>Solanaceae</taxon>
        <taxon>Solanoideae</taxon>
        <taxon>Solaneae</taxon>
        <taxon>Solanum</taxon>
    </lineage>
</organism>
<name>A0AAF0TCC1_SOLVR</name>
<sequence length="51" mass="5606">SWCHSWWKGSTLKFGAKPRHPFNSHFTTCGHDHGSCEGSWCCLSLVGDVAG</sequence>